<dbReference type="GO" id="GO:0009073">
    <property type="term" value="P:aromatic amino acid family biosynthetic process"/>
    <property type="evidence" value="ECO:0007669"/>
    <property type="project" value="UniProtKB-KW"/>
</dbReference>
<evidence type="ECO:0000256" key="2">
    <source>
        <dbReference type="ARBA" id="ARBA00012060"/>
    </source>
</evidence>
<dbReference type="InterPro" id="IPR050146">
    <property type="entry name" value="Type-I_3-dehydroquinase"/>
</dbReference>
<sequence length="250" mass="26450">MKTVTIGTVTLSAGMPKIGVVLTGADRQTLLGQAAQVLTSTAQVVVWRLSAYQELDNRAELINTASQLQQVLGTIPVIADFQTDQAAVTPAEYYQTCLTLVNNRAVAAIDIDFTLVNQIDYVTLAKQMRANGVRLLLSRTLSVTTSESELVATYAAMAAAGADIARMTIDGQDARAVLKLMTATATARQQLEIPLIATVTGALGRFNSVCGQLTGSVLAFGRVGRVGEPEQLPVNQLKQALQTLSTVEGA</sequence>
<dbReference type="EC" id="4.2.1.10" evidence="2"/>
<accession>A0A3R8KZ90</accession>
<dbReference type="GO" id="GO:0046279">
    <property type="term" value="P:3,4-dihydroxybenzoate biosynthetic process"/>
    <property type="evidence" value="ECO:0007669"/>
    <property type="project" value="UniProtKB-ARBA"/>
</dbReference>
<organism evidence="6 7">
    <name type="scientific">Lactiplantibacillus garii</name>
    <dbReference type="NCBI Taxonomy" id="2306423"/>
    <lineage>
        <taxon>Bacteria</taxon>
        <taxon>Bacillati</taxon>
        <taxon>Bacillota</taxon>
        <taxon>Bacilli</taxon>
        <taxon>Lactobacillales</taxon>
        <taxon>Lactobacillaceae</taxon>
        <taxon>Lactiplantibacillus</taxon>
    </lineage>
</organism>
<comment type="catalytic activity">
    <reaction evidence="1">
        <text>3-dehydroquinate = 3-dehydroshikimate + H2O</text>
        <dbReference type="Rhea" id="RHEA:21096"/>
        <dbReference type="ChEBI" id="CHEBI:15377"/>
        <dbReference type="ChEBI" id="CHEBI:16630"/>
        <dbReference type="ChEBI" id="CHEBI:32364"/>
        <dbReference type="EC" id="4.2.1.10"/>
    </reaction>
</comment>
<dbReference type="PANTHER" id="PTHR43699:SF1">
    <property type="entry name" value="3-DEHYDROQUINATE DEHYDRATASE"/>
    <property type="match status" value="1"/>
</dbReference>
<protein>
    <recommendedName>
        <fullName evidence="2">3-dehydroquinate dehydratase</fullName>
        <ecNumber evidence="2">4.2.1.10</ecNumber>
    </recommendedName>
</protein>
<evidence type="ECO:0000256" key="1">
    <source>
        <dbReference type="ARBA" id="ARBA00001864"/>
    </source>
</evidence>
<dbReference type="PANTHER" id="PTHR43699">
    <property type="entry name" value="3-DEHYDROQUINATE DEHYDRATASE"/>
    <property type="match status" value="1"/>
</dbReference>
<evidence type="ECO:0000256" key="4">
    <source>
        <dbReference type="ARBA" id="ARBA00023239"/>
    </source>
</evidence>
<keyword evidence="3" id="KW-0028">Amino-acid biosynthesis</keyword>
<name>A0A3R8KZ90_9LACO</name>
<dbReference type="InterPro" id="IPR001381">
    <property type="entry name" value="DHquinase_I"/>
</dbReference>
<gene>
    <name evidence="6" type="ORF">D1831_12875</name>
</gene>
<evidence type="ECO:0000256" key="3">
    <source>
        <dbReference type="ARBA" id="ARBA00023141"/>
    </source>
</evidence>
<dbReference type="EMBL" id="QWZQ01000058">
    <property type="protein sequence ID" value="RRK09415.1"/>
    <property type="molecule type" value="Genomic_DNA"/>
</dbReference>
<evidence type="ECO:0000313" key="7">
    <source>
        <dbReference type="Proteomes" id="UP000283633"/>
    </source>
</evidence>
<proteinExistence type="predicted"/>
<keyword evidence="7" id="KW-1185">Reference proteome</keyword>
<keyword evidence="4" id="KW-0456">Lyase</keyword>
<dbReference type="SUPFAM" id="SSF51569">
    <property type="entry name" value="Aldolase"/>
    <property type="match status" value="1"/>
</dbReference>
<dbReference type="InterPro" id="IPR013785">
    <property type="entry name" value="Aldolase_TIM"/>
</dbReference>
<keyword evidence="3" id="KW-0057">Aromatic amino acid biosynthesis</keyword>
<dbReference type="Pfam" id="PF01487">
    <property type="entry name" value="DHquinase_I"/>
    <property type="match status" value="1"/>
</dbReference>
<keyword evidence="5" id="KW-0704">Schiff base</keyword>
<dbReference type="Gene3D" id="3.20.20.70">
    <property type="entry name" value="Aldolase class I"/>
    <property type="match status" value="1"/>
</dbReference>
<dbReference type="Proteomes" id="UP000283633">
    <property type="component" value="Unassembled WGS sequence"/>
</dbReference>
<reference evidence="6 7" key="1">
    <citation type="submission" date="2018-08" db="EMBL/GenBank/DDBJ databases">
        <title>Genome Lactobacillus garii FI11369.</title>
        <authorList>
            <person name="Diaz M."/>
            <person name="Narbad A."/>
        </authorList>
    </citation>
    <scope>NUCLEOTIDE SEQUENCE [LARGE SCALE GENOMIC DNA]</scope>
    <source>
        <strain evidence="6 7">FI11369</strain>
    </source>
</reference>
<dbReference type="GO" id="GO:0003855">
    <property type="term" value="F:3-dehydroquinate dehydratase activity"/>
    <property type="evidence" value="ECO:0007669"/>
    <property type="project" value="UniProtKB-EC"/>
</dbReference>
<comment type="caution">
    <text evidence="6">The sequence shown here is derived from an EMBL/GenBank/DDBJ whole genome shotgun (WGS) entry which is preliminary data.</text>
</comment>
<evidence type="ECO:0000256" key="5">
    <source>
        <dbReference type="ARBA" id="ARBA00023270"/>
    </source>
</evidence>
<dbReference type="AlphaFoldDB" id="A0A3R8KZ90"/>
<evidence type="ECO:0000313" key="6">
    <source>
        <dbReference type="EMBL" id="RRK09415.1"/>
    </source>
</evidence>
<dbReference type="OrthoDB" id="9813659at2"/>